<dbReference type="SUPFAM" id="SSF51004">
    <property type="entry name" value="C-terminal (heme d1) domain of cytochrome cd1-nitrite reductase"/>
    <property type="match status" value="1"/>
</dbReference>
<dbReference type="AlphaFoldDB" id="A0A7G1G6L5"/>
<gene>
    <name evidence="1" type="ORF">OSSY52_11370</name>
</gene>
<accession>A0A7G1G6L5</accession>
<evidence type="ECO:0000313" key="1">
    <source>
        <dbReference type="EMBL" id="BBE30996.1"/>
    </source>
</evidence>
<dbReference type="EMBL" id="AP018712">
    <property type="protein sequence ID" value="BBE30996.1"/>
    <property type="molecule type" value="Genomic_DNA"/>
</dbReference>
<protein>
    <submittedName>
        <fullName evidence="1">Uncharacterized protein</fullName>
    </submittedName>
</protein>
<keyword evidence="2" id="KW-1185">Reference proteome</keyword>
<reference evidence="1 2" key="1">
    <citation type="submission" date="2018-06" db="EMBL/GenBank/DDBJ databases">
        <title>Genome sequencing of Oceanotoga sp. sy52.</title>
        <authorList>
            <person name="Mori K."/>
        </authorList>
    </citation>
    <scope>NUCLEOTIDE SEQUENCE [LARGE SCALE GENOMIC DNA]</scope>
    <source>
        <strain evidence="2">sy52</strain>
    </source>
</reference>
<sequence length="331" mass="38542">MAFNLSFSNDYFAEINTFPTGNRSFLIKSEKNLALVCDYDGKVTYVDIYNSEFGYFKYGLSRPTSAFFDGEYIYIVDSMKKEVQKISNITKKIIKKIKLDKSPWNIKVINNKLYITAEESLYILDKNLNIKSSYKLSVNSPYIITQNKEVFIPMYDNYINNTFKTKLLFFIPNSNQYIPNQVNIKNPVDIIKVNNIFYVVSKFEGKLYKITKYSQKEVADFNGVTRNIELFNDYIIGHSMKGGIYYYNLKTGKTTKILEDIPIIDITVSPDKNYIYAISHINNKLYIIKNMKVYQELNVSSYPIDVISPDNNIILVLTTDNGQLHLIRRFE</sequence>
<dbReference type="Proteomes" id="UP000516361">
    <property type="component" value="Chromosome"/>
</dbReference>
<dbReference type="KEGG" id="ocy:OSSY52_11370"/>
<proteinExistence type="predicted"/>
<dbReference type="RefSeq" id="WP_190616049.1">
    <property type="nucleotide sequence ID" value="NZ_AP018712.1"/>
</dbReference>
<dbReference type="InterPro" id="IPR011048">
    <property type="entry name" value="Haem_d1_sf"/>
</dbReference>
<organism evidence="1 2">
    <name type="scientific">Tepiditoga spiralis</name>
    <dbReference type="NCBI Taxonomy" id="2108365"/>
    <lineage>
        <taxon>Bacteria</taxon>
        <taxon>Thermotogati</taxon>
        <taxon>Thermotogota</taxon>
        <taxon>Thermotogae</taxon>
        <taxon>Petrotogales</taxon>
        <taxon>Petrotogaceae</taxon>
        <taxon>Tepiditoga</taxon>
    </lineage>
</organism>
<dbReference type="InParanoid" id="A0A7G1G6L5"/>
<evidence type="ECO:0000313" key="2">
    <source>
        <dbReference type="Proteomes" id="UP000516361"/>
    </source>
</evidence>
<name>A0A7G1G6L5_9BACT</name>